<dbReference type="Proteomes" id="UP001215280">
    <property type="component" value="Unassembled WGS sequence"/>
</dbReference>
<reference evidence="1" key="1">
    <citation type="submission" date="2023-03" db="EMBL/GenBank/DDBJ databases">
        <title>Massive genome expansion in bonnet fungi (Mycena s.s.) driven by repeated elements and novel gene families across ecological guilds.</title>
        <authorList>
            <consortium name="Lawrence Berkeley National Laboratory"/>
            <person name="Harder C.B."/>
            <person name="Miyauchi S."/>
            <person name="Viragh M."/>
            <person name="Kuo A."/>
            <person name="Thoen E."/>
            <person name="Andreopoulos B."/>
            <person name="Lu D."/>
            <person name="Skrede I."/>
            <person name="Drula E."/>
            <person name="Henrissat B."/>
            <person name="Morin E."/>
            <person name="Kohler A."/>
            <person name="Barry K."/>
            <person name="LaButti K."/>
            <person name="Morin E."/>
            <person name="Salamov A."/>
            <person name="Lipzen A."/>
            <person name="Mereny Z."/>
            <person name="Hegedus B."/>
            <person name="Baldrian P."/>
            <person name="Stursova M."/>
            <person name="Weitz H."/>
            <person name="Taylor A."/>
            <person name="Grigoriev I.V."/>
            <person name="Nagy L.G."/>
            <person name="Martin F."/>
            <person name="Kauserud H."/>
        </authorList>
    </citation>
    <scope>NUCLEOTIDE SEQUENCE</scope>
    <source>
        <strain evidence="1">CBHHK188m</strain>
    </source>
</reference>
<proteinExistence type="predicted"/>
<gene>
    <name evidence="1" type="ORF">DFH07DRAFT_769123</name>
</gene>
<evidence type="ECO:0000313" key="2">
    <source>
        <dbReference type="Proteomes" id="UP001215280"/>
    </source>
</evidence>
<sequence length="267" mass="29706">MRRTPQRQRVLVAKGSKVSVSVTDSNRARKSDRFFSHISVEVPQLGQKAHLGLRRRVGDARLNIKSRHKDIRAGAAPAPAPAPLIKDGRAPCLKDIGVNLVDETSICGLVFARNARTYSTHQDNILKFEMENLDKTSTGGLVFAQSARVFDTSQENVLKIQIPNEENLADKTWTSGLIFARSGRAFDMTRGNRRLYRNRPRIECRRAVLSKALPSNFSKDSFQRRVLASWSKRGNGCVRIAGHQAGRLFASSWRPAPTGVTRSLVSS</sequence>
<protein>
    <submittedName>
        <fullName evidence="1">Uncharacterized protein</fullName>
    </submittedName>
</protein>
<comment type="caution">
    <text evidence="1">The sequence shown here is derived from an EMBL/GenBank/DDBJ whole genome shotgun (WGS) entry which is preliminary data.</text>
</comment>
<dbReference type="AlphaFoldDB" id="A0AAD7JPI8"/>
<accession>A0AAD7JPI8</accession>
<keyword evidence="2" id="KW-1185">Reference proteome</keyword>
<evidence type="ECO:0000313" key="1">
    <source>
        <dbReference type="EMBL" id="KAJ7768573.1"/>
    </source>
</evidence>
<organism evidence="1 2">
    <name type="scientific">Mycena maculata</name>
    <dbReference type="NCBI Taxonomy" id="230809"/>
    <lineage>
        <taxon>Eukaryota</taxon>
        <taxon>Fungi</taxon>
        <taxon>Dikarya</taxon>
        <taxon>Basidiomycota</taxon>
        <taxon>Agaricomycotina</taxon>
        <taxon>Agaricomycetes</taxon>
        <taxon>Agaricomycetidae</taxon>
        <taxon>Agaricales</taxon>
        <taxon>Marasmiineae</taxon>
        <taxon>Mycenaceae</taxon>
        <taxon>Mycena</taxon>
    </lineage>
</organism>
<dbReference type="EMBL" id="JARJLG010000027">
    <property type="protein sequence ID" value="KAJ7768573.1"/>
    <property type="molecule type" value="Genomic_DNA"/>
</dbReference>
<name>A0AAD7JPI8_9AGAR</name>